<accession>A0A9X5C522</accession>
<feature type="domain" description="Gfo/Idh/MocA-like oxidoreductase N-terminal" evidence="1">
    <location>
        <begin position="3"/>
        <end position="118"/>
    </location>
</feature>
<dbReference type="OrthoDB" id="9815825at2"/>
<sequence length="358" mass="40065">MATGILGAGYIANVHAEVLKAMGIHISTVVDADGEKAEAFAKSHGIERWGTDPQMVLSDEIGTVHLCTPPNLHYEMVKTLLSHKKNVLCEKPLCFENKEAEELAELAKTSGMVCAVNFNVRFHMACQKAREIVASKEFGRVNLVHGVYLQEFHAFPTPMGWRYDEKLSGKMRAVTEIGTHWLDIAEYISGRKITKVAADFGKFYPERYLDEGTMYPDSDNGRVKEKIMVYSEDAAVVNLKFDNGAIGAVVLSEVSQGRVNRLSLEVTGEKENLWWNSEENNMLHTASKGRGVNTEVFGFGNGFMDTFRELMNCFYQDVWQRGCSENPVYPTFEEGKNIVKLCNAMYESAGSNGRWVTV</sequence>
<dbReference type="PANTHER" id="PTHR43249">
    <property type="entry name" value="UDP-N-ACETYL-2-AMINO-2-DEOXY-D-GLUCURONATE OXIDASE"/>
    <property type="match status" value="1"/>
</dbReference>
<dbReference type="Gene3D" id="3.40.50.720">
    <property type="entry name" value="NAD(P)-binding Rossmann-like Domain"/>
    <property type="match status" value="1"/>
</dbReference>
<evidence type="ECO:0000313" key="3">
    <source>
        <dbReference type="EMBL" id="NDO67877.1"/>
    </source>
</evidence>
<dbReference type="InterPro" id="IPR052515">
    <property type="entry name" value="Gfo/Idh/MocA_Oxidoreductase"/>
</dbReference>
<reference evidence="3 4" key="1">
    <citation type="submission" date="2019-07" db="EMBL/GenBank/DDBJ databases">
        <title>Draft genome sequences of 15 bacterial species constituting the stable defined intestinal microbiota of the GM15 gnotobiotic mouse model.</title>
        <authorList>
            <person name="Elie C."/>
            <person name="Mathieu A."/>
            <person name="Saliou A."/>
            <person name="Darnaud M."/>
            <person name="Leulier F."/>
            <person name="Tamellini A."/>
        </authorList>
    </citation>
    <scope>NUCLEOTIDE SEQUENCE [LARGE SCALE GENOMIC DNA]</scope>
    <source>
        <strain evidence="4">ASF 502</strain>
    </source>
</reference>
<dbReference type="InterPro" id="IPR000683">
    <property type="entry name" value="Gfo/Idh/MocA-like_OxRdtase_N"/>
</dbReference>
<feature type="domain" description="GFO/IDH/MocA-like oxidoreductase" evidence="2">
    <location>
        <begin position="127"/>
        <end position="271"/>
    </location>
</feature>
<dbReference type="EMBL" id="VIRB01000028">
    <property type="protein sequence ID" value="NDO67877.1"/>
    <property type="molecule type" value="Genomic_DNA"/>
</dbReference>
<dbReference type="Gene3D" id="3.30.360.10">
    <property type="entry name" value="Dihydrodipicolinate Reductase, domain 2"/>
    <property type="match status" value="1"/>
</dbReference>
<dbReference type="Pfam" id="PF01408">
    <property type="entry name" value="GFO_IDH_MocA"/>
    <property type="match status" value="1"/>
</dbReference>
<dbReference type="SUPFAM" id="SSF55347">
    <property type="entry name" value="Glyceraldehyde-3-phosphate dehydrogenase-like, C-terminal domain"/>
    <property type="match status" value="1"/>
</dbReference>
<name>A0A9X5C522_9FIRM</name>
<organism evidence="3 4">
    <name type="scientific">Schaedlerella arabinosiphila</name>
    <dbReference type="NCBI Taxonomy" id="2044587"/>
    <lineage>
        <taxon>Bacteria</taxon>
        <taxon>Bacillati</taxon>
        <taxon>Bacillota</taxon>
        <taxon>Clostridia</taxon>
        <taxon>Lachnospirales</taxon>
        <taxon>Lachnospiraceae</taxon>
        <taxon>Schaedlerella</taxon>
    </lineage>
</organism>
<dbReference type="PANTHER" id="PTHR43249:SF1">
    <property type="entry name" value="D-GLUCOSIDE 3-DEHYDROGENASE"/>
    <property type="match status" value="1"/>
</dbReference>
<dbReference type="Proteomes" id="UP000474104">
    <property type="component" value="Unassembled WGS sequence"/>
</dbReference>
<evidence type="ECO:0000259" key="2">
    <source>
        <dbReference type="Pfam" id="PF22725"/>
    </source>
</evidence>
<proteinExistence type="predicted"/>
<evidence type="ECO:0000259" key="1">
    <source>
        <dbReference type="Pfam" id="PF01408"/>
    </source>
</evidence>
<dbReference type="Pfam" id="PF22725">
    <property type="entry name" value="GFO_IDH_MocA_C3"/>
    <property type="match status" value="1"/>
</dbReference>
<dbReference type="AlphaFoldDB" id="A0A9X5C522"/>
<evidence type="ECO:0000313" key="4">
    <source>
        <dbReference type="Proteomes" id="UP000474104"/>
    </source>
</evidence>
<protein>
    <submittedName>
        <fullName evidence="3">Gfo/Idh/MocA family oxidoreductase</fullName>
    </submittedName>
</protein>
<dbReference type="InterPro" id="IPR036291">
    <property type="entry name" value="NAD(P)-bd_dom_sf"/>
</dbReference>
<dbReference type="SUPFAM" id="SSF51735">
    <property type="entry name" value="NAD(P)-binding Rossmann-fold domains"/>
    <property type="match status" value="1"/>
</dbReference>
<dbReference type="InterPro" id="IPR055170">
    <property type="entry name" value="GFO_IDH_MocA-like_dom"/>
</dbReference>
<dbReference type="GO" id="GO:0000166">
    <property type="term" value="F:nucleotide binding"/>
    <property type="evidence" value="ECO:0007669"/>
    <property type="project" value="InterPro"/>
</dbReference>
<comment type="caution">
    <text evidence="3">The sequence shown here is derived from an EMBL/GenBank/DDBJ whole genome shotgun (WGS) entry which is preliminary data.</text>
</comment>
<gene>
    <name evidence="3" type="ORF">FMM80_03785</name>
</gene>